<dbReference type="Gene3D" id="3.50.50.60">
    <property type="entry name" value="FAD/NAD(P)-binding domain"/>
    <property type="match status" value="1"/>
</dbReference>
<organism evidence="1 2">
    <name type="scientific">Monoraphidium neglectum</name>
    <dbReference type="NCBI Taxonomy" id="145388"/>
    <lineage>
        <taxon>Eukaryota</taxon>
        <taxon>Viridiplantae</taxon>
        <taxon>Chlorophyta</taxon>
        <taxon>core chlorophytes</taxon>
        <taxon>Chlorophyceae</taxon>
        <taxon>CS clade</taxon>
        <taxon>Sphaeropleales</taxon>
        <taxon>Selenastraceae</taxon>
        <taxon>Monoraphidium</taxon>
    </lineage>
</organism>
<reference evidence="1 2" key="1">
    <citation type="journal article" date="2013" name="BMC Genomics">
        <title>Reconstruction of the lipid metabolism for the microalga Monoraphidium neglectum from its genome sequence reveals characteristics suitable for biofuel production.</title>
        <authorList>
            <person name="Bogen C."/>
            <person name="Al-Dilaimi A."/>
            <person name="Albersmeier A."/>
            <person name="Wichmann J."/>
            <person name="Grundmann M."/>
            <person name="Rupp O."/>
            <person name="Lauersen K.J."/>
            <person name="Blifernez-Klassen O."/>
            <person name="Kalinowski J."/>
            <person name="Goesmann A."/>
            <person name="Mussgnug J.H."/>
            <person name="Kruse O."/>
        </authorList>
    </citation>
    <scope>NUCLEOTIDE SEQUENCE [LARGE SCALE GENOMIC DNA]</scope>
    <source>
        <strain evidence="1 2">SAG 48.87</strain>
    </source>
</reference>
<proteinExistence type="predicted"/>
<dbReference type="InterPro" id="IPR036188">
    <property type="entry name" value="FAD/NAD-bd_sf"/>
</dbReference>
<dbReference type="RefSeq" id="XP_013900894.1">
    <property type="nucleotide sequence ID" value="XM_014045440.1"/>
</dbReference>
<sequence length="371" mass="39245">MLMATRSLVETELRLRVRRDCPRVKAFSGAVVEGLTMAPGDGGAAQGRVTGVKLRGGRVVPADLVVDASGRGSRTPEWLEAAGCATPDTVTVDSRLVYTSAVYELDPATHPGIHPVMVFTQPPDSRSGMLLPIEGGRHHLILTGRLGERCEGTDEAITQFAEDMPHPSLATALRGAKRIGDIRMYERTANFRRKYEEIDLPGGLVVLGDGVCAFNPVGQGMSVAVLEAVALGKQLEGALHSSARATPDAAPDASAQWLTAARGALPSATRTFMRGVGGLVAIPWALATGSDAVYVAGFEHTPTEKMINHIFMQISRMSRTDADAHATMMKVMHMLEPPAALTSPKMLLKLLVHTIRTALGGGGSRQGAGTA</sequence>
<protein>
    <recommendedName>
        <fullName evidence="3">FAD-binding domain-containing protein</fullName>
    </recommendedName>
</protein>
<dbReference type="KEGG" id="mng:MNEG_6083"/>
<dbReference type="GeneID" id="25738959"/>
<accession>A0A0D2MFG0</accession>
<name>A0A0D2MFG0_9CHLO</name>
<dbReference type="SUPFAM" id="SSF51905">
    <property type="entry name" value="FAD/NAD(P)-binding domain"/>
    <property type="match status" value="1"/>
</dbReference>
<dbReference type="Proteomes" id="UP000054498">
    <property type="component" value="Unassembled WGS sequence"/>
</dbReference>
<dbReference type="OrthoDB" id="510395at2759"/>
<evidence type="ECO:0000313" key="1">
    <source>
        <dbReference type="EMBL" id="KIZ01875.1"/>
    </source>
</evidence>
<evidence type="ECO:0008006" key="3">
    <source>
        <dbReference type="Google" id="ProtNLM"/>
    </source>
</evidence>
<dbReference type="AlphaFoldDB" id="A0A0D2MFG0"/>
<dbReference type="EMBL" id="KK101177">
    <property type="protein sequence ID" value="KIZ01875.1"/>
    <property type="molecule type" value="Genomic_DNA"/>
</dbReference>
<evidence type="ECO:0000313" key="2">
    <source>
        <dbReference type="Proteomes" id="UP000054498"/>
    </source>
</evidence>
<gene>
    <name evidence="1" type="ORF">MNEG_6083</name>
</gene>
<keyword evidence="2" id="KW-1185">Reference proteome</keyword>